<proteinExistence type="predicted"/>
<dbReference type="KEGG" id="vg:26634604"/>
<dbReference type="GeneID" id="26634604"/>
<dbReference type="OrthoDB" id="30170at10239"/>
<sequence length="293" mass="33245">MNELVGRFVNACKHVYRAGGLSRPMFDLNPQTTEALCHRALAYVNQFMGEHPTMEGRDFVIMDGTPWDAIVPSDLFGYDVIYIAVFWRSKTPVVAIVTGPRKWLKTATAASLVVEASLQVTILNYDPLDSHAATTQKLRNSIFGSTNFNQLKNFGTPIVRAVEDTIDQGNEYPIAAANWLDGVIWYVERPHRHHHILHSVEYQEASKGNHHDREVQGFLTNHGNFVTRYRAMLMAVENKMIVDTPEMQVMLTRSSSKMFHPMETQMGGIIRDRDKEDKGFLISATPLFSEDLF</sequence>
<evidence type="ECO:0000313" key="1">
    <source>
        <dbReference type="EMBL" id="BAS04935.2"/>
    </source>
</evidence>
<protein>
    <submittedName>
        <fullName evidence="1">Uncharacterized protein</fullName>
    </submittedName>
</protein>
<evidence type="ECO:0000313" key="2">
    <source>
        <dbReference type="Proteomes" id="UP000202583"/>
    </source>
</evidence>
<keyword evidence="2" id="KW-1185">Reference proteome</keyword>
<accession>A0A0K2QQR0</accession>
<reference evidence="1 2" key="1">
    <citation type="submission" date="2015-07" db="EMBL/GenBank/DDBJ databases">
        <title>Two Asian jumbo phage RSL2 and RSF1 infecting the phytopathogen Ralstonia solanacearum share common features related to the phi-KZ-like phages.</title>
        <authorList>
            <person name="Kawasaki T."/>
            <person name="Fujie M."/>
            <person name="Chatchawankanphanich O."/>
            <person name="Ogata H."/>
            <person name="Yamada T."/>
        </authorList>
    </citation>
    <scope>NUCLEOTIDE SEQUENCE [LARGE SCALE GENOMIC DNA]</scope>
    <source>
        <strain evidence="1 2">RSF1</strain>
    </source>
</reference>
<dbReference type="InterPro" id="IPR058630">
    <property type="entry name" value="T4_Y16D"/>
</dbReference>
<organism evidence="1 2">
    <name type="scientific">Ralstonia phage RSF1</name>
    <dbReference type="NCBI Taxonomy" id="1689679"/>
    <lineage>
        <taxon>Viruses</taxon>
        <taxon>Duplodnaviria</taxon>
        <taxon>Heunggongvirae</taxon>
        <taxon>Uroviricota</taxon>
        <taxon>Caudoviricetes</taxon>
        <taxon>Chimalliviridae</taxon>
        <taxon>Chiangmaivirus</taxon>
        <taxon>Chiangmaivirus RSF1</taxon>
    </lineage>
</organism>
<dbReference type="RefSeq" id="YP_009207947.2">
    <property type="nucleotide sequence ID" value="NC_028899.1"/>
</dbReference>
<dbReference type="EMBL" id="AP014927">
    <property type="protein sequence ID" value="BAS04935.2"/>
    <property type="molecule type" value="Genomic_DNA"/>
</dbReference>
<dbReference type="Proteomes" id="UP000202583">
    <property type="component" value="Segment"/>
</dbReference>
<name>A0A0K2QQR0_9CAUD</name>
<dbReference type="Pfam" id="PF26092">
    <property type="entry name" value="T4_Y16D"/>
    <property type="match status" value="1"/>
</dbReference>